<dbReference type="GO" id="GO:0005524">
    <property type="term" value="F:ATP binding"/>
    <property type="evidence" value="ECO:0007669"/>
    <property type="project" value="UniProtKB-KW"/>
</dbReference>
<dbReference type="SUPFAM" id="SSF52821">
    <property type="entry name" value="Rhodanese/Cell cycle control phosphatase"/>
    <property type="match status" value="1"/>
</dbReference>
<evidence type="ECO:0000259" key="4">
    <source>
        <dbReference type="PROSITE" id="PS50206"/>
    </source>
</evidence>
<dbReference type="Pfam" id="PF00581">
    <property type="entry name" value="Rhodanese"/>
    <property type="match status" value="1"/>
</dbReference>
<keyword evidence="3" id="KW-0067">ATP-binding</keyword>
<sequence length="377" mass="38990">MRIAPLVEPGPPLGPEQAERASRHLLLPGVGLTGQRRLRAARVCVVGAGGLGAPVLQYLAAAGVGTIGIVDDDVVDVSNLQRQVVHGSSDVGRPKVDSARDAVLALDPTIVVRTHDLRLTATNAPDVLADYDLVVDGSDNFPTRYVVSDAAAAAGLPVVWGSVLRFDAQVAVFWATAPGGGPTLRDLFPTPSAPDEVPSCAEAGVLGALCGQVGSVMATEVVKLVCGIGEPLLGRVLVLDALRARWSQVPLVVPKRSDERPADPAPTTVDADEVPEIRPDELAARLADPADPVVVIDVREPAEIAVAAMPGAVPVPLASVLDGSALRDWPYPGPVVVLCHVGARSRLAAQVLRSAGIDATNLAGGIVAWRSSELATR</sequence>
<dbReference type="GO" id="GO:0004792">
    <property type="term" value="F:thiosulfate-cyanide sulfurtransferase activity"/>
    <property type="evidence" value="ECO:0007669"/>
    <property type="project" value="TreeGrafter"/>
</dbReference>
<dbReference type="PROSITE" id="PS50206">
    <property type="entry name" value="RHODANESE_3"/>
    <property type="match status" value="1"/>
</dbReference>
<proteinExistence type="predicted"/>
<dbReference type="GO" id="GO:0008641">
    <property type="term" value="F:ubiquitin-like modifier activating enzyme activity"/>
    <property type="evidence" value="ECO:0007669"/>
    <property type="project" value="InterPro"/>
</dbReference>
<dbReference type="SMART" id="SM00450">
    <property type="entry name" value="RHOD"/>
    <property type="match status" value="1"/>
</dbReference>
<name>A0A511JDJ3_9CELL</name>
<evidence type="ECO:0000256" key="3">
    <source>
        <dbReference type="ARBA" id="ARBA00022840"/>
    </source>
</evidence>
<keyword evidence="6" id="KW-1185">Reference proteome</keyword>
<evidence type="ECO:0000256" key="2">
    <source>
        <dbReference type="ARBA" id="ARBA00022741"/>
    </source>
</evidence>
<dbReference type="CDD" id="cd00757">
    <property type="entry name" value="ThiF_MoeB_HesA_family"/>
    <property type="match status" value="1"/>
</dbReference>
<accession>A0A511JDJ3</accession>
<dbReference type="FunFam" id="3.40.50.720:FF:000033">
    <property type="entry name" value="Adenylyltransferase and sulfurtransferase MOCS3"/>
    <property type="match status" value="1"/>
</dbReference>
<dbReference type="PANTHER" id="PTHR10953:SF102">
    <property type="entry name" value="ADENYLYLTRANSFERASE AND SULFURTRANSFERASE MOCS3"/>
    <property type="match status" value="1"/>
</dbReference>
<dbReference type="OrthoDB" id="9804286at2"/>
<evidence type="ECO:0000313" key="6">
    <source>
        <dbReference type="Proteomes" id="UP000321720"/>
    </source>
</evidence>
<feature type="domain" description="Rhodanese" evidence="4">
    <location>
        <begin position="289"/>
        <end position="374"/>
    </location>
</feature>
<dbReference type="Gene3D" id="3.40.50.720">
    <property type="entry name" value="NAD(P)-binding Rossmann-like Domain"/>
    <property type="match status" value="1"/>
</dbReference>
<dbReference type="GO" id="GO:0008146">
    <property type="term" value="F:sulfotransferase activity"/>
    <property type="evidence" value="ECO:0007669"/>
    <property type="project" value="TreeGrafter"/>
</dbReference>
<keyword evidence="2" id="KW-0547">Nucleotide-binding</keyword>
<dbReference type="SUPFAM" id="SSF69572">
    <property type="entry name" value="Activating enzymes of the ubiquitin-like proteins"/>
    <property type="match status" value="1"/>
</dbReference>
<dbReference type="AlphaFoldDB" id="A0A511JDJ3"/>
<dbReference type="Pfam" id="PF00899">
    <property type="entry name" value="ThiF"/>
    <property type="match status" value="1"/>
</dbReference>
<keyword evidence="1 5" id="KW-0808">Transferase</keyword>
<evidence type="ECO:0000313" key="5">
    <source>
        <dbReference type="EMBL" id="GEL96070.1"/>
    </source>
</evidence>
<dbReference type="EMBL" id="BJWG01000014">
    <property type="protein sequence ID" value="GEL96070.1"/>
    <property type="molecule type" value="Genomic_DNA"/>
</dbReference>
<dbReference type="Proteomes" id="UP000321720">
    <property type="component" value="Unassembled WGS sequence"/>
</dbReference>
<dbReference type="InterPro" id="IPR045886">
    <property type="entry name" value="ThiF/MoeB/HesA"/>
</dbReference>
<dbReference type="GO" id="GO:0016779">
    <property type="term" value="F:nucleotidyltransferase activity"/>
    <property type="evidence" value="ECO:0007669"/>
    <property type="project" value="UniProtKB-KW"/>
</dbReference>
<reference evidence="5 6" key="1">
    <citation type="submission" date="2019-07" db="EMBL/GenBank/DDBJ databases">
        <title>Whole genome shotgun sequence of Cellulomonas composti NBRC 100758.</title>
        <authorList>
            <person name="Hosoyama A."/>
            <person name="Uohara A."/>
            <person name="Ohji S."/>
            <person name="Ichikawa N."/>
        </authorList>
    </citation>
    <scope>NUCLEOTIDE SEQUENCE [LARGE SCALE GENOMIC DNA]</scope>
    <source>
        <strain evidence="5 6">NBRC 100758</strain>
    </source>
</reference>
<dbReference type="InterPro" id="IPR035985">
    <property type="entry name" value="Ubiquitin-activating_enz"/>
</dbReference>
<dbReference type="Gene3D" id="3.40.250.10">
    <property type="entry name" value="Rhodanese-like domain"/>
    <property type="match status" value="1"/>
</dbReference>
<dbReference type="RefSeq" id="WP_146843723.1">
    <property type="nucleotide sequence ID" value="NZ_BJWG01000014.1"/>
</dbReference>
<organism evidence="5 6">
    <name type="scientific">Cellulomonas composti</name>
    <dbReference type="NCBI Taxonomy" id="266130"/>
    <lineage>
        <taxon>Bacteria</taxon>
        <taxon>Bacillati</taxon>
        <taxon>Actinomycetota</taxon>
        <taxon>Actinomycetes</taxon>
        <taxon>Micrococcales</taxon>
        <taxon>Cellulomonadaceae</taxon>
        <taxon>Cellulomonas</taxon>
    </lineage>
</organism>
<protein>
    <submittedName>
        <fullName evidence="5">Adenylyltransferase/sulfurtransferase MoeZ</fullName>
    </submittedName>
</protein>
<evidence type="ECO:0000256" key="1">
    <source>
        <dbReference type="ARBA" id="ARBA00022679"/>
    </source>
</evidence>
<dbReference type="InterPro" id="IPR036873">
    <property type="entry name" value="Rhodanese-like_dom_sf"/>
</dbReference>
<comment type="caution">
    <text evidence="5">The sequence shown here is derived from an EMBL/GenBank/DDBJ whole genome shotgun (WGS) entry which is preliminary data.</text>
</comment>
<keyword evidence="5" id="KW-0548">Nucleotidyltransferase</keyword>
<dbReference type="GO" id="GO:0005829">
    <property type="term" value="C:cytosol"/>
    <property type="evidence" value="ECO:0007669"/>
    <property type="project" value="TreeGrafter"/>
</dbReference>
<dbReference type="PANTHER" id="PTHR10953">
    <property type="entry name" value="UBIQUITIN-ACTIVATING ENZYME E1"/>
    <property type="match status" value="1"/>
</dbReference>
<dbReference type="InterPro" id="IPR000594">
    <property type="entry name" value="ThiF_NAD_FAD-bd"/>
</dbReference>
<gene>
    <name evidence="5" type="primary">moeZ</name>
    <name evidence="5" type="ORF">CCO02nite_27280</name>
</gene>
<dbReference type="InterPro" id="IPR001763">
    <property type="entry name" value="Rhodanese-like_dom"/>
</dbReference>